<dbReference type="InterPro" id="IPR005033">
    <property type="entry name" value="YEATS"/>
</dbReference>
<evidence type="ECO:0000313" key="5">
    <source>
        <dbReference type="Proteomes" id="UP001177023"/>
    </source>
</evidence>
<evidence type="ECO:0000256" key="2">
    <source>
        <dbReference type="SAM" id="MobiDB-lite"/>
    </source>
</evidence>
<organism evidence="4 5">
    <name type="scientific">Mesorhabditis spiculigera</name>
    <dbReference type="NCBI Taxonomy" id="96644"/>
    <lineage>
        <taxon>Eukaryota</taxon>
        <taxon>Metazoa</taxon>
        <taxon>Ecdysozoa</taxon>
        <taxon>Nematoda</taxon>
        <taxon>Chromadorea</taxon>
        <taxon>Rhabditida</taxon>
        <taxon>Rhabditina</taxon>
        <taxon>Rhabditomorpha</taxon>
        <taxon>Rhabditoidea</taxon>
        <taxon>Rhabditidae</taxon>
        <taxon>Mesorhabditinae</taxon>
        <taxon>Mesorhabditis</taxon>
    </lineage>
</organism>
<dbReference type="InterPro" id="IPR055129">
    <property type="entry name" value="YEATS_dom"/>
</dbReference>
<dbReference type="Proteomes" id="UP001177023">
    <property type="component" value="Unassembled WGS sequence"/>
</dbReference>
<feature type="compositionally biased region" description="Basic and acidic residues" evidence="2">
    <location>
        <begin position="221"/>
        <end position="240"/>
    </location>
</feature>
<dbReference type="AlphaFoldDB" id="A0AA36DAZ2"/>
<feature type="compositionally biased region" description="Polar residues" evidence="2">
    <location>
        <begin position="132"/>
        <end position="144"/>
    </location>
</feature>
<name>A0AA36DAZ2_9BILA</name>
<dbReference type="Gene3D" id="2.60.40.1970">
    <property type="entry name" value="YEATS domain"/>
    <property type="match status" value="1"/>
</dbReference>
<feature type="compositionally biased region" description="Low complexity" evidence="2">
    <location>
        <begin position="294"/>
        <end position="305"/>
    </location>
</feature>
<evidence type="ECO:0000313" key="4">
    <source>
        <dbReference type="EMBL" id="CAJ0582945.1"/>
    </source>
</evidence>
<feature type="compositionally biased region" description="Polar residues" evidence="2">
    <location>
        <begin position="151"/>
        <end position="170"/>
    </location>
</feature>
<feature type="non-terminal residue" evidence="4">
    <location>
        <position position="1"/>
    </location>
</feature>
<keyword evidence="5" id="KW-1185">Reference proteome</keyword>
<protein>
    <recommendedName>
        <fullName evidence="3">YEATS domain-containing protein</fullName>
    </recommendedName>
</protein>
<dbReference type="Pfam" id="PF03366">
    <property type="entry name" value="YEATS"/>
    <property type="match status" value="1"/>
</dbReference>
<feature type="compositionally biased region" description="Basic and acidic residues" evidence="2">
    <location>
        <begin position="203"/>
        <end position="212"/>
    </location>
</feature>
<reference evidence="4" key="1">
    <citation type="submission" date="2023-06" db="EMBL/GenBank/DDBJ databases">
        <authorList>
            <person name="Delattre M."/>
        </authorList>
    </citation>
    <scope>NUCLEOTIDE SEQUENCE</scope>
    <source>
        <strain evidence="4">AF72</strain>
    </source>
</reference>
<accession>A0AA36DAZ2</accession>
<evidence type="ECO:0000259" key="3">
    <source>
        <dbReference type="Pfam" id="PF03366"/>
    </source>
</evidence>
<keyword evidence="1" id="KW-0539">Nucleus</keyword>
<feature type="compositionally biased region" description="Low complexity" evidence="2">
    <location>
        <begin position="241"/>
        <end position="263"/>
    </location>
</feature>
<feature type="region of interest" description="Disordered" evidence="2">
    <location>
        <begin position="132"/>
        <end position="470"/>
    </location>
</feature>
<feature type="compositionally biased region" description="Basic and acidic residues" evidence="2">
    <location>
        <begin position="342"/>
        <end position="454"/>
    </location>
</feature>
<dbReference type="EMBL" id="CATQJA010002665">
    <property type="protein sequence ID" value="CAJ0582945.1"/>
    <property type="molecule type" value="Genomic_DNA"/>
</dbReference>
<dbReference type="InterPro" id="IPR038704">
    <property type="entry name" value="YEAST_sf"/>
</dbReference>
<feature type="compositionally biased region" description="Low complexity" evidence="2">
    <location>
        <begin position="171"/>
        <end position="186"/>
    </location>
</feature>
<comment type="caution">
    <text evidence="4">The sequence shown here is derived from an EMBL/GenBank/DDBJ whole genome shotgun (WGS) entry which is preliminary data.</text>
</comment>
<evidence type="ECO:0000256" key="1">
    <source>
        <dbReference type="ARBA" id="ARBA00023242"/>
    </source>
</evidence>
<sequence length="547" mass="63099">MTVTLVKLKVGHTSERLTKKNAAGHDYKWTLYVRPCTPTEKFVDRSLVHKVIFKLHASFENPIRVVRRYGSFAMEIVVILANDRKKEYPIQYDLLITNDMRYTSDTVQRIAIQNQTPAPFLEALKRYCIDGPTSTRVTSDSSPEPTERSKPNNNRQPMNGRTTSSLFENGTSSSSSSDSSSDSTDSSDSDNERRRKFLKKRTKEILKDKALDAPKFNSPKEIAKKKPLEVKKKMDKKDFLKTSPGTSTTTSITPSSTPGTSGTSKEHRTTPNTPPEMPKLVKQERTPPQKNGGLRLSDLPLLPDLFPQKAKMKRKERDKKETTPGVPMKKPKLETPPVLEPVKTKPPKELRDEKETKLPKPGHLEKQKNREKHSSVSSKKKEEEEKKIKEKERLGLKEKKRKEEERKAKEERKEVERKAEEERKEEERRVKKERKEEERKENRDVSKEAKKPKPESFNNFAKPDRPAYKSDRIVSLKNREELEKSVTRRMKAFQEGRIDTKVLFEISMLLAKEGPVNLIGNTLEYNLSDYTTASIEKLYQLLRQVKV</sequence>
<proteinExistence type="predicted"/>
<feature type="domain" description="YEATS" evidence="3">
    <location>
        <begin position="25"/>
        <end position="95"/>
    </location>
</feature>
<dbReference type="GO" id="GO:0006355">
    <property type="term" value="P:regulation of DNA-templated transcription"/>
    <property type="evidence" value="ECO:0007669"/>
    <property type="project" value="InterPro"/>
</dbReference>
<dbReference type="PANTHER" id="PTHR23195">
    <property type="entry name" value="YEATS DOMAIN"/>
    <property type="match status" value="1"/>
</dbReference>
<gene>
    <name evidence="4" type="ORF">MSPICULIGERA_LOCUS21070</name>
</gene>